<evidence type="ECO:0000256" key="4">
    <source>
        <dbReference type="ARBA" id="ARBA00023002"/>
    </source>
</evidence>
<evidence type="ECO:0000256" key="2">
    <source>
        <dbReference type="ARBA" id="ARBA00022505"/>
    </source>
</evidence>
<sequence length="359" mass="39366">MAETDELEQSRAALQMINPAPYNAEAPPEALVGDITPTDFHYVRSNFAVPTHDGTFTIGGAVENPISLTLDDLRSMPAIERSVTLECAGNGRLAMRPLPTGEPWGDYAVSTARWTGARLSDVLAMARPNDDGVEVRFEGADHGPYHLHPVLPNVDGGDLTFVRSLPLALAADPATEILIAYEMNGEPLRPDHGAPFRVIVPHWFAVASVKWLHRIDVLTEPYAGEFQTGHYIYEWPDRPHEPVTVMRVRARITDPESGSVLAAGPHTVRGKAWSGSGPITNVEVSLTGEGDWLPATVEPPKGPYQWQDWTFEWVPPNDGRHTLRARATDAAGNVQPEVPPWNRLGYGNNSVEVIFVDVE</sequence>
<dbReference type="InterPro" id="IPR014756">
    <property type="entry name" value="Ig_E-set"/>
</dbReference>
<dbReference type="PANTHER" id="PTHR19372">
    <property type="entry name" value="SULFITE REDUCTASE"/>
    <property type="match status" value="1"/>
</dbReference>
<evidence type="ECO:0000256" key="3">
    <source>
        <dbReference type="ARBA" id="ARBA00022723"/>
    </source>
</evidence>
<keyword evidence="4" id="KW-0560">Oxidoreductase</keyword>
<dbReference type="EMBL" id="BSEN01000003">
    <property type="protein sequence ID" value="GLJ75297.1"/>
    <property type="molecule type" value="Genomic_DNA"/>
</dbReference>
<dbReference type="Gene3D" id="3.90.420.10">
    <property type="entry name" value="Oxidoreductase, molybdopterin-binding domain"/>
    <property type="match status" value="1"/>
</dbReference>
<organism evidence="7 8">
    <name type="scientific">Leifsonia poae</name>
    <dbReference type="NCBI Taxonomy" id="110933"/>
    <lineage>
        <taxon>Bacteria</taxon>
        <taxon>Bacillati</taxon>
        <taxon>Actinomycetota</taxon>
        <taxon>Actinomycetes</taxon>
        <taxon>Micrococcales</taxon>
        <taxon>Microbacteriaceae</taxon>
        <taxon>Leifsonia</taxon>
    </lineage>
</organism>
<evidence type="ECO:0000256" key="1">
    <source>
        <dbReference type="ARBA" id="ARBA00001924"/>
    </source>
</evidence>
<dbReference type="RefSeq" id="WP_271175984.1">
    <property type="nucleotide sequence ID" value="NZ_BAAAJO010000001.1"/>
</dbReference>
<evidence type="ECO:0008006" key="9">
    <source>
        <dbReference type="Google" id="ProtNLM"/>
    </source>
</evidence>
<dbReference type="SUPFAM" id="SSF56524">
    <property type="entry name" value="Oxidoreductase molybdopterin-binding domain"/>
    <property type="match status" value="1"/>
</dbReference>
<evidence type="ECO:0000259" key="6">
    <source>
        <dbReference type="Pfam" id="PF03404"/>
    </source>
</evidence>
<proteinExistence type="predicted"/>
<dbReference type="Pfam" id="PF03404">
    <property type="entry name" value="Mo-co_dimer"/>
    <property type="match status" value="1"/>
</dbReference>
<comment type="cofactor">
    <cofactor evidence="1">
        <name>Mo-molybdopterin</name>
        <dbReference type="ChEBI" id="CHEBI:71302"/>
    </cofactor>
</comment>
<dbReference type="AlphaFoldDB" id="A0A9W6H8H9"/>
<protein>
    <recommendedName>
        <fullName evidence="9">Sulfite oxidase</fullName>
    </recommendedName>
</protein>
<feature type="domain" description="Moybdenum cofactor oxidoreductase dimerisation" evidence="6">
    <location>
        <begin position="243"/>
        <end position="350"/>
    </location>
</feature>
<dbReference type="PANTHER" id="PTHR19372:SF7">
    <property type="entry name" value="SULFITE OXIDASE, MITOCHONDRIAL"/>
    <property type="match status" value="1"/>
</dbReference>
<reference evidence="7" key="1">
    <citation type="journal article" date="2014" name="Int. J. Syst. Evol. Microbiol.">
        <title>Complete genome sequence of Corynebacterium casei LMG S-19264T (=DSM 44701T), isolated from a smear-ripened cheese.</title>
        <authorList>
            <consortium name="US DOE Joint Genome Institute (JGI-PGF)"/>
            <person name="Walter F."/>
            <person name="Albersmeier A."/>
            <person name="Kalinowski J."/>
            <person name="Ruckert C."/>
        </authorList>
    </citation>
    <scope>NUCLEOTIDE SEQUENCE</scope>
    <source>
        <strain evidence="7">VKM Ac-1401</strain>
    </source>
</reference>
<dbReference type="PRINTS" id="PR00407">
    <property type="entry name" value="EUMOPTERIN"/>
</dbReference>
<dbReference type="InterPro" id="IPR000572">
    <property type="entry name" value="OxRdtase_Mopterin-bd_dom"/>
</dbReference>
<dbReference type="InterPro" id="IPR008335">
    <property type="entry name" value="Mopterin_OxRdtase_euk"/>
</dbReference>
<dbReference type="InterPro" id="IPR036374">
    <property type="entry name" value="OxRdtase_Mopterin-bd_sf"/>
</dbReference>
<dbReference type="SUPFAM" id="SSF81296">
    <property type="entry name" value="E set domains"/>
    <property type="match status" value="1"/>
</dbReference>
<evidence type="ECO:0000259" key="5">
    <source>
        <dbReference type="Pfam" id="PF00174"/>
    </source>
</evidence>
<keyword evidence="2" id="KW-0500">Molybdenum</keyword>
<feature type="domain" description="Oxidoreductase molybdopterin-binding" evidence="5">
    <location>
        <begin position="54"/>
        <end position="224"/>
    </location>
</feature>
<dbReference type="Proteomes" id="UP001142372">
    <property type="component" value="Unassembled WGS sequence"/>
</dbReference>
<dbReference type="GO" id="GO:0020037">
    <property type="term" value="F:heme binding"/>
    <property type="evidence" value="ECO:0007669"/>
    <property type="project" value="TreeGrafter"/>
</dbReference>
<evidence type="ECO:0000313" key="8">
    <source>
        <dbReference type="Proteomes" id="UP001142372"/>
    </source>
</evidence>
<comment type="caution">
    <text evidence="7">The sequence shown here is derived from an EMBL/GenBank/DDBJ whole genome shotgun (WGS) entry which is preliminary data.</text>
</comment>
<dbReference type="InterPro" id="IPR005066">
    <property type="entry name" value="MoCF_OxRdtse_dimer"/>
</dbReference>
<dbReference type="Gene3D" id="2.60.40.650">
    <property type="match status" value="1"/>
</dbReference>
<accession>A0A9W6H8H9</accession>
<keyword evidence="8" id="KW-1185">Reference proteome</keyword>
<dbReference type="GO" id="GO:0006790">
    <property type="term" value="P:sulfur compound metabolic process"/>
    <property type="evidence" value="ECO:0007669"/>
    <property type="project" value="TreeGrafter"/>
</dbReference>
<dbReference type="Pfam" id="PF00174">
    <property type="entry name" value="Oxidored_molyb"/>
    <property type="match status" value="1"/>
</dbReference>
<evidence type="ECO:0000313" key="7">
    <source>
        <dbReference type="EMBL" id="GLJ75297.1"/>
    </source>
</evidence>
<reference evidence="7" key="2">
    <citation type="submission" date="2023-01" db="EMBL/GenBank/DDBJ databases">
        <authorList>
            <person name="Sun Q."/>
            <person name="Evtushenko L."/>
        </authorList>
    </citation>
    <scope>NUCLEOTIDE SEQUENCE</scope>
    <source>
        <strain evidence="7">VKM Ac-1401</strain>
    </source>
</reference>
<dbReference type="GO" id="GO:0043546">
    <property type="term" value="F:molybdopterin cofactor binding"/>
    <property type="evidence" value="ECO:0007669"/>
    <property type="project" value="TreeGrafter"/>
</dbReference>
<keyword evidence="3" id="KW-0479">Metal-binding</keyword>
<name>A0A9W6H8H9_9MICO</name>
<dbReference type="CDD" id="cd02110">
    <property type="entry name" value="SO_family_Moco_dimer"/>
    <property type="match status" value="1"/>
</dbReference>
<dbReference type="GO" id="GO:0008482">
    <property type="term" value="F:sulfite oxidase activity"/>
    <property type="evidence" value="ECO:0007669"/>
    <property type="project" value="TreeGrafter"/>
</dbReference>
<dbReference type="GO" id="GO:0030151">
    <property type="term" value="F:molybdenum ion binding"/>
    <property type="evidence" value="ECO:0007669"/>
    <property type="project" value="InterPro"/>
</dbReference>
<gene>
    <name evidence="7" type="ORF">GCM10017584_08710</name>
</gene>